<keyword evidence="1" id="KW-0812">Transmembrane</keyword>
<reference evidence="2 3" key="1">
    <citation type="submission" date="2019-01" db="EMBL/GenBank/DDBJ databases">
        <authorList>
            <person name="Chen W.-M."/>
        </authorList>
    </citation>
    <scope>NUCLEOTIDE SEQUENCE [LARGE SCALE GENOMIC DNA]</scope>
    <source>
        <strain evidence="2 3">CCP-7</strain>
    </source>
</reference>
<feature type="transmembrane region" description="Helical" evidence="1">
    <location>
        <begin position="46"/>
        <end position="67"/>
    </location>
</feature>
<dbReference type="AlphaFoldDB" id="A0A437LXR5"/>
<evidence type="ECO:0000313" key="3">
    <source>
        <dbReference type="Proteomes" id="UP000282971"/>
    </source>
</evidence>
<evidence type="ECO:0000256" key="1">
    <source>
        <dbReference type="SAM" id="Phobius"/>
    </source>
</evidence>
<dbReference type="EMBL" id="SACN01000003">
    <property type="protein sequence ID" value="RVT90200.1"/>
    <property type="molecule type" value="Genomic_DNA"/>
</dbReference>
<sequence length="77" mass="7647">MVSIGKSGARLIMLALAGAAWLGIIKFASAVGATVAPLMSPVSELWALTAGALVVISAITLPSRINADQASGPTSRG</sequence>
<organism evidence="2 3">
    <name type="scientific">Sphingomonas crocodyli</name>
    <dbReference type="NCBI Taxonomy" id="1979270"/>
    <lineage>
        <taxon>Bacteria</taxon>
        <taxon>Pseudomonadati</taxon>
        <taxon>Pseudomonadota</taxon>
        <taxon>Alphaproteobacteria</taxon>
        <taxon>Sphingomonadales</taxon>
        <taxon>Sphingomonadaceae</taxon>
        <taxon>Sphingomonas</taxon>
    </lineage>
</organism>
<name>A0A437LXR5_9SPHN</name>
<keyword evidence="1" id="KW-0472">Membrane</keyword>
<dbReference type="Proteomes" id="UP000282971">
    <property type="component" value="Unassembled WGS sequence"/>
</dbReference>
<comment type="caution">
    <text evidence="2">The sequence shown here is derived from an EMBL/GenBank/DDBJ whole genome shotgun (WGS) entry which is preliminary data.</text>
</comment>
<keyword evidence="3" id="KW-1185">Reference proteome</keyword>
<evidence type="ECO:0000313" key="2">
    <source>
        <dbReference type="EMBL" id="RVT90200.1"/>
    </source>
</evidence>
<protein>
    <submittedName>
        <fullName evidence="2">Uncharacterized protein</fullName>
    </submittedName>
</protein>
<keyword evidence="1" id="KW-1133">Transmembrane helix</keyword>
<accession>A0A437LXR5</accession>
<proteinExistence type="predicted"/>
<gene>
    <name evidence="2" type="ORF">EOD43_18040</name>
</gene>